<feature type="compositionally biased region" description="Gly residues" evidence="1">
    <location>
        <begin position="117"/>
        <end position="127"/>
    </location>
</feature>
<organism evidence="2 3">
    <name type="scientific">Galerina marginata (strain CBS 339.88)</name>
    <dbReference type="NCBI Taxonomy" id="685588"/>
    <lineage>
        <taxon>Eukaryota</taxon>
        <taxon>Fungi</taxon>
        <taxon>Dikarya</taxon>
        <taxon>Basidiomycota</taxon>
        <taxon>Agaricomycotina</taxon>
        <taxon>Agaricomycetes</taxon>
        <taxon>Agaricomycetidae</taxon>
        <taxon>Agaricales</taxon>
        <taxon>Agaricineae</taxon>
        <taxon>Strophariaceae</taxon>
        <taxon>Galerina</taxon>
    </lineage>
</organism>
<feature type="region of interest" description="Disordered" evidence="1">
    <location>
        <begin position="115"/>
        <end position="137"/>
    </location>
</feature>
<protein>
    <submittedName>
        <fullName evidence="2">Uncharacterized protein</fullName>
    </submittedName>
</protein>
<evidence type="ECO:0000256" key="1">
    <source>
        <dbReference type="SAM" id="MobiDB-lite"/>
    </source>
</evidence>
<accession>A0A067SQH4</accession>
<dbReference type="HOGENOM" id="CLU_1865256_0_0_1"/>
<reference evidence="3" key="1">
    <citation type="journal article" date="2014" name="Proc. Natl. Acad. Sci. U.S.A.">
        <title>Extensive sampling of basidiomycete genomes demonstrates inadequacy of the white-rot/brown-rot paradigm for wood decay fungi.</title>
        <authorList>
            <person name="Riley R."/>
            <person name="Salamov A.A."/>
            <person name="Brown D.W."/>
            <person name="Nagy L.G."/>
            <person name="Floudas D."/>
            <person name="Held B.W."/>
            <person name="Levasseur A."/>
            <person name="Lombard V."/>
            <person name="Morin E."/>
            <person name="Otillar R."/>
            <person name="Lindquist E.A."/>
            <person name="Sun H."/>
            <person name="LaButti K.M."/>
            <person name="Schmutz J."/>
            <person name="Jabbour D."/>
            <person name="Luo H."/>
            <person name="Baker S.E."/>
            <person name="Pisabarro A.G."/>
            <person name="Walton J.D."/>
            <person name="Blanchette R.A."/>
            <person name="Henrissat B."/>
            <person name="Martin F."/>
            <person name="Cullen D."/>
            <person name="Hibbett D.S."/>
            <person name="Grigoriev I.V."/>
        </authorList>
    </citation>
    <scope>NUCLEOTIDE SEQUENCE [LARGE SCALE GENOMIC DNA]</scope>
    <source>
        <strain evidence="3">CBS 339.88</strain>
    </source>
</reference>
<dbReference type="AlphaFoldDB" id="A0A067SQH4"/>
<evidence type="ECO:0000313" key="3">
    <source>
        <dbReference type="Proteomes" id="UP000027222"/>
    </source>
</evidence>
<dbReference type="Proteomes" id="UP000027222">
    <property type="component" value="Unassembled WGS sequence"/>
</dbReference>
<name>A0A067SQH4_GALM3</name>
<feature type="compositionally biased region" description="Pro residues" evidence="1">
    <location>
        <begin position="67"/>
        <end position="84"/>
    </location>
</feature>
<keyword evidence="3" id="KW-1185">Reference proteome</keyword>
<dbReference type="EMBL" id="KL142404">
    <property type="protein sequence ID" value="KDR69008.1"/>
    <property type="molecule type" value="Genomic_DNA"/>
</dbReference>
<feature type="region of interest" description="Disordered" evidence="1">
    <location>
        <begin position="27"/>
        <end position="88"/>
    </location>
</feature>
<gene>
    <name evidence="2" type="ORF">GALMADRAFT_145752</name>
</gene>
<proteinExistence type="predicted"/>
<sequence length="137" mass="14359">MRARLWSGEGGRAWLKLEEGPKIVIDKADVTKSSSSPSSLYAPKPVGLRARPPAPGYSSVSTSPTPLLHPAPAPPHQAQPPPSHLPTHKQTVVAPHEIALLLGAKETVGPHTAHHYGGWGGQDGSGVEGIDVRTAQK</sequence>
<evidence type="ECO:0000313" key="2">
    <source>
        <dbReference type="EMBL" id="KDR69008.1"/>
    </source>
</evidence>